<protein>
    <recommendedName>
        <fullName evidence="3">Small CPxCG-related zinc finger protein</fullName>
    </recommendedName>
</protein>
<comment type="caution">
    <text evidence="1">The sequence shown here is derived from an EMBL/GenBank/DDBJ whole genome shotgun (WGS) entry which is preliminary data.</text>
</comment>
<accession>A0ABU3ZX45</accession>
<proteinExistence type="predicted"/>
<organism evidence="1 2">
    <name type="scientific">Sphingobium naphthae</name>
    <dbReference type="NCBI Taxonomy" id="1886786"/>
    <lineage>
        <taxon>Bacteria</taxon>
        <taxon>Pseudomonadati</taxon>
        <taxon>Pseudomonadota</taxon>
        <taxon>Alphaproteobacteria</taxon>
        <taxon>Sphingomonadales</taxon>
        <taxon>Sphingomonadaceae</taxon>
        <taxon>Sphingobium</taxon>
    </lineage>
</organism>
<name>A0ABU3ZX45_9SPHN</name>
<dbReference type="EMBL" id="JAPTHD010000003">
    <property type="protein sequence ID" value="MDV5824068.1"/>
    <property type="molecule type" value="Genomic_DNA"/>
</dbReference>
<dbReference type="RefSeq" id="WP_317516872.1">
    <property type="nucleotide sequence ID" value="NZ_JAPTHD010000003.1"/>
</dbReference>
<evidence type="ECO:0000313" key="2">
    <source>
        <dbReference type="Proteomes" id="UP001185984"/>
    </source>
</evidence>
<evidence type="ECO:0008006" key="3">
    <source>
        <dbReference type="Google" id="ProtNLM"/>
    </source>
</evidence>
<dbReference type="Proteomes" id="UP001185984">
    <property type="component" value="Unassembled WGS sequence"/>
</dbReference>
<keyword evidence="2" id="KW-1185">Reference proteome</keyword>
<sequence length="78" mass="8708">MSDPAQTRYAHICHICGSDHVTRDAWAIWDVAAQDWVIETLFDHIHCHHCLGPTRAEQVVLTSSITFAAPDRMEGAPP</sequence>
<reference evidence="2" key="1">
    <citation type="journal article" date="2022" name="J Environ Chem Eng">
        <title>Biodegradation of petroleum oil using a constructed nonpathogenic and heavy metal-tolerant bacterial consortium isolated from marine sponges.</title>
        <authorList>
            <person name="Dechsakulwatana C."/>
            <person name="Rungsihiranrut A."/>
            <person name="Muangchinda C."/>
            <person name="Ningthoujam R."/>
            <person name="Klankeo P."/>
            <person name="Pinyakong O."/>
        </authorList>
    </citation>
    <scope>NUCLEOTIDE SEQUENCE [LARGE SCALE GENOMIC DNA]</scope>
    <source>
        <strain evidence="2">MO2-4</strain>
    </source>
</reference>
<gene>
    <name evidence="1" type="ORF">O0R41_10710</name>
</gene>
<evidence type="ECO:0000313" key="1">
    <source>
        <dbReference type="EMBL" id="MDV5824068.1"/>
    </source>
</evidence>